<dbReference type="InterPro" id="IPR027417">
    <property type="entry name" value="P-loop_NTPase"/>
</dbReference>
<reference evidence="2 3" key="1">
    <citation type="submission" date="2019-12" db="EMBL/GenBank/DDBJ databases">
        <title>A genome sequence resource for the geographically widespread anthracnose pathogen Colletotrichum asianum.</title>
        <authorList>
            <person name="Meng Y."/>
        </authorList>
    </citation>
    <scope>NUCLEOTIDE SEQUENCE [LARGE SCALE GENOMIC DNA]</scope>
    <source>
        <strain evidence="2 3">ICMP 18580</strain>
    </source>
</reference>
<sequence length="376" mass="42950">MKPIVRSLVHEAETKQSNPRYMIDMEMYKTLHSDDDKQEDSPKSTQTLAYEILCRDEPPCDNFLLLLPPTLLGFGMHDKKWRTLKVEHISAIEWNKNAFEQLVLDYNHKELIEAVIRGHVSSDMSPDIVEGKGKGVMILLHGGPGTGKTLTAESVAELAERPLYRVSCGDIGTDPEKVETYLDSVLHIGQMWQAVVLLDESDVFLEEREKMDLKRNALVSVFLRASEYYEGILILTSNRVGHFDEAFKSRMQLTLHYPPINVEGRKQIWDNFIHLLEQREQRIEASPESHCPDGERVNIAMLKARRDALADVELNGRQIRNVISTARQLARLRNKAMGFEHLQATIKTVSAFEKYVEQTHGHSAAEYARSTQSRLE</sequence>
<dbReference type="Gene3D" id="3.40.50.300">
    <property type="entry name" value="P-loop containing nucleotide triphosphate hydrolases"/>
    <property type="match status" value="1"/>
</dbReference>
<dbReference type="PANTHER" id="PTHR46411:SF2">
    <property type="entry name" value="AAA+ ATPASE DOMAIN-CONTAINING PROTEIN"/>
    <property type="match status" value="1"/>
</dbReference>
<dbReference type="Pfam" id="PF00004">
    <property type="entry name" value="AAA"/>
    <property type="match status" value="1"/>
</dbReference>
<evidence type="ECO:0000313" key="2">
    <source>
        <dbReference type="EMBL" id="KAF0327122.1"/>
    </source>
</evidence>
<protein>
    <submittedName>
        <fullName evidence="2">AAA family ATPase</fullName>
    </submittedName>
</protein>
<evidence type="ECO:0000259" key="1">
    <source>
        <dbReference type="SMART" id="SM00382"/>
    </source>
</evidence>
<dbReference type="AlphaFoldDB" id="A0A8H3WM94"/>
<dbReference type="InterPro" id="IPR056599">
    <property type="entry name" value="AAA_lid_fung"/>
</dbReference>
<proteinExistence type="predicted"/>
<dbReference type="GO" id="GO:0016887">
    <property type="term" value="F:ATP hydrolysis activity"/>
    <property type="evidence" value="ECO:0007669"/>
    <property type="project" value="InterPro"/>
</dbReference>
<feature type="domain" description="AAA+ ATPase" evidence="1">
    <location>
        <begin position="134"/>
        <end position="261"/>
    </location>
</feature>
<evidence type="ECO:0000313" key="3">
    <source>
        <dbReference type="Proteomes" id="UP000434172"/>
    </source>
</evidence>
<dbReference type="Proteomes" id="UP000434172">
    <property type="component" value="Unassembled WGS sequence"/>
</dbReference>
<gene>
    <name evidence="2" type="ORF">GQ607_005605</name>
</gene>
<dbReference type="EMBL" id="WOWK01000025">
    <property type="protein sequence ID" value="KAF0327122.1"/>
    <property type="molecule type" value="Genomic_DNA"/>
</dbReference>
<dbReference type="GO" id="GO:0005524">
    <property type="term" value="F:ATP binding"/>
    <property type="evidence" value="ECO:0007669"/>
    <property type="project" value="InterPro"/>
</dbReference>
<dbReference type="PANTHER" id="PTHR46411">
    <property type="entry name" value="FAMILY ATPASE, PUTATIVE-RELATED"/>
    <property type="match status" value="1"/>
</dbReference>
<keyword evidence="3" id="KW-1185">Reference proteome</keyword>
<name>A0A8H3WM94_9PEZI</name>
<dbReference type="InterPro" id="IPR003959">
    <property type="entry name" value="ATPase_AAA_core"/>
</dbReference>
<dbReference type="InterPro" id="IPR003593">
    <property type="entry name" value="AAA+_ATPase"/>
</dbReference>
<organism evidence="2 3">
    <name type="scientific">Colletotrichum asianum</name>
    <dbReference type="NCBI Taxonomy" id="702518"/>
    <lineage>
        <taxon>Eukaryota</taxon>
        <taxon>Fungi</taxon>
        <taxon>Dikarya</taxon>
        <taxon>Ascomycota</taxon>
        <taxon>Pezizomycotina</taxon>
        <taxon>Sordariomycetes</taxon>
        <taxon>Hypocreomycetidae</taxon>
        <taxon>Glomerellales</taxon>
        <taxon>Glomerellaceae</taxon>
        <taxon>Colletotrichum</taxon>
        <taxon>Colletotrichum gloeosporioides species complex</taxon>
    </lineage>
</organism>
<dbReference type="SUPFAM" id="SSF52540">
    <property type="entry name" value="P-loop containing nucleoside triphosphate hydrolases"/>
    <property type="match status" value="1"/>
</dbReference>
<dbReference type="Pfam" id="PF23232">
    <property type="entry name" value="AAA_lid_13"/>
    <property type="match status" value="1"/>
</dbReference>
<dbReference type="OrthoDB" id="10042665at2759"/>
<accession>A0A8H3WM94</accession>
<comment type="caution">
    <text evidence="2">The sequence shown here is derived from an EMBL/GenBank/DDBJ whole genome shotgun (WGS) entry which is preliminary data.</text>
</comment>
<dbReference type="SMART" id="SM00382">
    <property type="entry name" value="AAA"/>
    <property type="match status" value="1"/>
</dbReference>